<evidence type="ECO:0000313" key="2">
    <source>
        <dbReference type="EMBL" id="KAF1952238.1"/>
    </source>
</evidence>
<evidence type="ECO:0000256" key="1">
    <source>
        <dbReference type="SAM" id="SignalP"/>
    </source>
</evidence>
<dbReference type="AlphaFoldDB" id="A0A6A5TIP6"/>
<name>A0A6A5TIP6_9PLEO</name>
<gene>
    <name evidence="2" type="ORF">CC80DRAFT_495571</name>
</gene>
<feature type="signal peptide" evidence="1">
    <location>
        <begin position="1"/>
        <end position="19"/>
    </location>
</feature>
<dbReference type="Proteomes" id="UP000800035">
    <property type="component" value="Unassembled WGS sequence"/>
</dbReference>
<evidence type="ECO:0000313" key="3">
    <source>
        <dbReference type="Proteomes" id="UP000800035"/>
    </source>
</evidence>
<keyword evidence="3" id="KW-1185">Reference proteome</keyword>
<feature type="chain" id="PRO_5025451200" evidence="1">
    <location>
        <begin position="20"/>
        <end position="83"/>
    </location>
</feature>
<accession>A0A6A5TIP6</accession>
<organism evidence="2 3">
    <name type="scientific">Byssothecium circinans</name>
    <dbReference type="NCBI Taxonomy" id="147558"/>
    <lineage>
        <taxon>Eukaryota</taxon>
        <taxon>Fungi</taxon>
        <taxon>Dikarya</taxon>
        <taxon>Ascomycota</taxon>
        <taxon>Pezizomycotina</taxon>
        <taxon>Dothideomycetes</taxon>
        <taxon>Pleosporomycetidae</taxon>
        <taxon>Pleosporales</taxon>
        <taxon>Massarineae</taxon>
        <taxon>Massarinaceae</taxon>
        <taxon>Byssothecium</taxon>
    </lineage>
</organism>
<proteinExistence type="predicted"/>
<sequence length="83" mass="8696">MQFSVILVIIASLTSASMAVALPEAAPAPEIDILESPELLARACNKGYGWCQGNLRYACPNGTPKLNQTCTSTKCCSATACLC</sequence>
<dbReference type="EMBL" id="ML977012">
    <property type="protein sequence ID" value="KAF1952238.1"/>
    <property type="molecule type" value="Genomic_DNA"/>
</dbReference>
<keyword evidence="1" id="KW-0732">Signal</keyword>
<reference evidence="2" key="1">
    <citation type="journal article" date="2020" name="Stud. Mycol.">
        <title>101 Dothideomycetes genomes: a test case for predicting lifestyles and emergence of pathogens.</title>
        <authorList>
            <person name="Haridas S."/>
            <person name="Albert R."/>
            <person name="Binder M."/>
            <person name="Bloem J."/>
            <person name="Labutti K."/>
            <person name="Salamov A."/>
            <person name="Andreopoulos B."/>
            <person name="Baker S."/>
            <person name="Barry K."/>
            <person name="Bills G."/>
            <person name="Bluhm B."/>
            <person name="Cannon C."/>
            <person name="Castanera R."/>
            <person name="Culley D."/>
            <person name="Daum C."/>
            <person name="Ezra D."/>
            <person name="Gonzalez J."/>
            <person name="Henrissat B."/>
            <person name="Kuo A."/>
            <person name="Liang C."/>
            <person name="Lipzen A."/>
            <person name="Lutzoni F."/>
            <person name="Magnuson J."/>
            <person name="Mondo S."/>
            <person name="Nolan M."/>
            <person name="Ohm R."/>
            <person name="Pangilinan J."/>
            <person name="Park H.-J."/>
            <person name="Ramirez L."/>
            <person name="Alfaro M."/>
            <person name="Sun H."/>
            <person name="Tritt A."/>
            <person name="Yoshinaga Y."/>
            <person name="Zwiers L.-H."/>
            <person name="Turgeon B."/>
            <person name="Goodwin S."/>
            <person name="Spatafora J."/>
            <person name="Crous P."/>
            <person name="Grigoriev I."/>
        </authorList>
    </citation>
    <scope>NUCLEOTIDE SEQUENCE</scope>
    <source>
        <strain evidence="2">CBS 675.92</strain>
    </source>
</reference>
<protein>
    <submittedName>
        <fullName evidence="2">Uncharacterized protein</fullName>
    </submittedName>
</protein>